<accession>A0AA86PYN4</accession>
<evidence type="ECO:0000313" key="3">
    <source>
        <dbReference type="EMBL" id="CAL6080842.1"/>
    </source>
</evidence>
<dbReference type="EMBL" id="CATOUU010000715">
    <property type="protein sequence ID" value="CAI9943397.1"/>
    <property type="molecule type" value="Genomic_DNA"/>
</dbReference>
<keyword evidence="4" id="KW-1185">Reference proteome</keyword>
<dbReference type="EMBL" id="CAXDID020000349">
    <property type="protein sequence ID" value="CAL6080842.1"/>
    <property type="molecule type" value="Genomic_DNA"/>
</dbReference>
<evidence type="ECO:0000313" key="2">
    <source>
        <dbReference type="EMBL" id="CAI9943397.1"/>
    </source>
</evidence>
<name>A0AA86PYN4_9EUKA</name>
<reference evidence="2" key="1">
    <citation type="submission" date="2023-06" db="EMBL/GenBank/DDBJ databases">
        <authorList>
            <person name="Kurt Z."/>
        </authorList>
    </citation>
    <scope>NUCLEOTIDE SEQUENCE</scope>
</reference>
<feature type="domain" description="Proteasome activator PA28 C-terminal" evidence="1">
    <location>
        <begin position="137"/>
        <end position="222"/>
    </location>
</feature>
<dbReference type="InterPro" id="IPR036252">
    <property type="entry name" value="Proteasome_activ_sf"/>
</dbReference>
<protein>
    <submittedName>
        <fullName evidence="2">Proteasome activator pa28 beta subunit</fullName>
    </submittedName>
    <submittedName>
        <fullName evidence="3">Proteasome_activator pa28 beta subunit</fullName>
    </submittedName>
</protein>
<reference evidence="3 4" key="2">
    <citation type="submission" date="2024-07" db="EMBL/GenBank/DDBJ databases">
        <authorList>
            <person name="Akdeniz Z."/>
        </authorList>
    </citation>
    <scope>NUCLEOTIDE SEQUENCE [LARGE SCALE GENOMIC DNA]</scope>
</reference>
<dbReference type="AlphaFoldDB" id="A0AA86PYN4"/>
<dbReference type="Proteomes" id="UP001642409">
    <property type="component" value="Unassembled WGS sequence"/>
</dbReference>
<keyword evidence="2" id="KW-0647">Proteasome</keyword>
<organism evidence="2">
    <name type="scientific">Hexamita inflata</name>
    <dbReference type="NCBI Taxonomy" id="28002"/>
    <lineage>
        <taxon>Eukaryota</taxon>
        <taxon>Metamonada</taxon>
        <taxon>Diplomonadida</taxon>
        <taxon>Hexamitidae</taxon>
        <taxon>Hexamitinae</taxon>
        <taxon>Hexamita</taxon>
    </lineage>
</organism>
<sequence>MTEVQKVKKVKKSKEAQQLLKSMKETISLFQEQAERTIFILLPQQLQELDTLSSMAYFQPEFETKMMADFAKLQDTQKPFVDETTKNSPLIIQPSVQFLEIEQAMNDRVQVLATMVTQIRRSVETLQWKKRSARQEEIQRTILAQLEVTSQNLQQITNLFLGYHEARADIVYSVQKYGCIDYFHLLPILEQKLCRALKGFTSDFRIHLIMLYDLLTANYDNILGADQKQQLGYVGYM</sequence>
<evidence type="ECO:0000259" key="1">
    <source>
        <dbReference type="Pfam" id="PF02252"/>
    </source>
</evidence>
<dbReference type="Pfam" id="PF02252">
    <property type="entry name" value="PA28_C"/>
    <property type="match status" value="1"/>
</dbReference>
<dbReference type="InterPro" id="IPR003186">
    <property type="entry name" value="PA28_C"/>
</dbReference>
<dbReference type="GO" id="GO:0008537">
    <property type="term" value="C:proteasome activator complex"/>
    <property type="evidence" value="ECO:0007669"/>
    <property type="project" value="InterPro"/>
</dbReference>
<evidence type="ECO:0000313" key="4">
    <source>
        <dbReference type="Proteomes" id="UP001642409"/>
    </source>
</evidence>
<proteinExistence type="predicted"/>
<gene>
    <name evidence="2" type="ORF">HINF_LOCUS31042</name>
    <name evidence="3" type="ORF">HINF_LOCUS60057</name>
</gene>
<dbReference type="SUPFAM" id="SSF47216">
    <property type="entry name" value="Proteasome activator"/>
    <property type="match status" value="1"/>
</dbReference>
<dbReference type="Gene3D" id="1.20.120.180">
    <property type="entry name" value="Proteasome activator pa28, C-terminal domain"/>
    <property type="match status" value="1"/>
</dbReference>
<comment type="caution">
    <text evidence="2">The sequence shown here is derived from an EMBL/GenBank/DDBJ whole genome shotgun (WGS) entry which is preliminary data.</text>
</comment>
<dbReference type="InterPro" id="IPR036997">
    <property type="entry name" value="PA28_C_sf"/>
</dbReference>